<sequence>MPAGGSLVEWSPTTLKQSDNTQTGDGRSKVRSRDLTQLEGGVDNTRKTLAGNKTSGNRVGVDVEATGEVLLPPPGGNAAEHDGIGYNTNSRVTINRFGKIRTISGVGAKNPGDTDGHPVGEVFTVLLALAGEPEGLDDGLEGAQDAHADGEDAAGLGDGQAGQGDGLGDGLPGGDGRGQEGALGSNLLGYVRIPHAGVSRHEEYEDTGGEEDCNKGAESLGVELQVGRGAEEEADAEVADQGVGDVGGTGGDVTGCQVDSLGLGDAEAGVLGDTTEDELGGLGGGGVGRAVSDGGSVDTEEGEDETEETGEETKASVHLEAHVADNHGDGGHDGGSDNPDPARDLLVLGGKVLNKVGHAGKLGGLLLKEGVVLTLGLEACVDTGSGLAEGIHETSSDDAELQDELNQTIDDEDHDTGPEEPVARRGDPVFLLDGHGAEAGLLLPDGARVLGVSCTNSLAVLDQQRADESPGKHCAEEPREGSIETDEDTGTEEGGGELNTDIHDRYRVKRKRKSGNLPPVVNVQGPVRVSTPDVEPVEDVPVVENAVGVLRDDDVDESADEGVAESLDLLDGVAGTAADSVHGTDGHGRGDGGGENQVQLTGGVDDEELSEGHGGEETEETADEGHGQSAAKVLLGVVGEQTELVHGRQTGDEHAGETTCTTGGGLDDGVFLGTEGLAEIGDVREDLAEKDNETISVKRSARAKLSRGKDVAMTYPKMAPNMLALKVKPVFKPVPPSQYVASVAKPGFRLTEIDIGGVDKRSETDTNEDGTDSQRVLLGLATLDGRKADEEIGDLVGALLGAVRLGGNRGCLLVTDDGRLWVSLNDSGFHDWRAGCACKGRKQQTGRNGLQMQSTRFSVRLPDHRGIKQIKYFLRRNLEAPRDNSGKLARFVRPGLRAMRCHAMSIIQGGERGCGRWPIGDTRGEIPLRFVSSIRKARTIEMGWPQPRGTFVVASTYLKGAAGVLPSPATTLEC</sequence>
<evidence type="ECO:0000313" key="2">
    <source>
        <dbReference type="Proteomes" id="UP000836387"/>
    </source>
</evidence>
<reference evidence="1" key="2">
    <citation type="submission" date="2021-10" db="EMBL/GenBank/DDBJ databases">
        <authorList>
            <person name="Piombo E."/>
        </authorList>
    </citation>
    <scope>NUCLEOTIDE SEQUENCE</scope>
</reference>
<name>A0ACA9U1R0_BIOOC</name>
<organism evidence="1 2">
    <name type="scientific">Clonostachys rosea f. rosea IK726</name>
    <dbReference type="NCBI Taxonomy" id="1349383"/>
    <lineage>
        <taxon>Eukaryota</taxon>
        <taxon>Fungi</taxon>
        <taxon>Dikarya</taxon>
        <taxon>Ascomycota</taxon>
        <taxon>Pezizomycotina</taxon>
        <taxon>Sordariomycetes</taxon>
        <taxon>Hypocreomycetidae</taxon>
        <taxon>Hypocreales</taxon>
        <taxon>Bionectriaceae</taxon>
        <taxon>Clonostachys</taxon>
    </lineage>
</organism>
<proteinExistence type="predicted"/>
<accession>A0ACA9U1R0</accession>
<protein>
    <submittedName>
        <fullName evidence="1">Uncharacterized protein</fullName>
    </submittedName>
</protein>
<comment type="caution">
    <text evidence="1">The sequence shown here is derived from an EMBL/GenBank/DDBJ whole genome shotgun (WGS) entry which is preliminary data.</text>
</comment>
<evidence type="ECO:0000313" key="1">
    <source>
        <dbReference type="EMBL" id="CAG9947236.1"/>
    </source>
</evidence>
<keyword evidence="2" id="KW-1185">Reference proteome</keyword>
<gene>
    <name evidence="1" type="ORF">CRV2_00013349</name>
</gene>
<reference evidence="1" key="1">
    <citation type="submission" date="2020-04" db="EMBL/GenBank/DDBJ databases">
        <authorList>
            <person name="Broberg M."/>
        </authorList>
    </citation>
    <scope>NUCLEOTIDE SEQUENCE</scope>
</reference>
<dbReference type="Proteomes" id="UP000836387">
    <property type="component" value="Unassembled WGS sequence"/>
</dbReference>
<dbReference type="EMBL" id="CADEHS020000011">
    <property type="protein sequence ID" value="CAG9947236.1"/>
    <property type="molecule type" value="Genomic_DNA"/>
</dbReference>